<keyword evidence="7 9" id="KW-0030">Aminoacyl-tRNA synthetase</keyword>
<dbReference type="InterPro" id="IPR002302">
    <property type="entry name" value="Leu-tRNA-ligase"/>
</dbReference>
<dbReference type="Gene3D" id="3.40.50.620">
    <property type="entry name" value="HUPs"/>
    <property type="match status" value="2"/>
</dbReference>
<dbReference type="FunFam" id="1.10.730.10:FF:000002">
    <property type="entry name" value="Leucine--tRNA ligase"/>
    <property type="match status" value="1"/>
</dbReference>
<evidence type="ECO:0000256" key="7">
    <source>
        <dbReference type="ARBA" id="ARBA00023146"/>
    </source>
</evidence>
<dbReference type="GO" id="GO:0004823">
    <property type="term" value="F:leucine-tRNA ligase activity"/>
    <property type="evidence" value="ECO:0007669"/>
    <property type="project" value="UniProtKB-UniRule"/>
</dbReference>
<comment type="catalytic activity">
    <reaction evidence="8 9">
        <text>tRNA(Leu) + L-leucine + ATP = L-leucyl-tRNA(Leu) + AMP + diphosphate</text>
        <dbReference type="Rhea" id="RHEA:11688"/>
        <dbReference type="Rhea" id="RHEA-COMP:9613"/>
        <dbReference type="Rhea" id="RHEA-COMP:9622"/>
        <dbReference type="ChEBI" id="CHEBI:30616"/>
        <dbReference type="ChEBI" id="CHEBI:33019"/>
        <dbReference type="ChEBI" id="CHEBI:57427"/>
        <dbReference type="ChEBI" id="CHEBI:78442"/>
        <dbReference type="ChEBI" id="CHEBI:78494"/>
        <dbReference type="ChEBI" id="CHEBI:456215"/>
        <dbReference type="EC" id="6.1.1.4"/>
    </reaction>
</comment>
<dbReference type="SUPFAM" id="SSF50677">
    <property type="entry name" value="ValRS/IleRS/LeuRS editing domain"/>
    <property type="match status" value="1"/>
</dbReference>
<evidence type="ECO:0000256" key="3">
    <source>
        <dbReference type="ARBA" id="ARBA00022598"/>
    </source>
</evidence>
<feature type="domain" description="Aminoacyl-tRNA synthetase class Ia" evidence="11">
    <location>
        <begin position="446"/>
        <end position="489"/>
    </location>
</feature>
<dbReference type="InterPro" id="IPR009080">
    <property type="entry name" value="tRNAsynth_Ia_anticodon-bd"/>
</dbReference>
<dbReference type="PANTHER" id="PTHR43740:SF2">
    <property type="entry name" value="LEUCINE--TRNA LIGASE, MITOCHONDRIAL"/>
    <property type="match status" value="1"/>
</dbReference>
<dbReference type="InterPro" id="IPR009008">
    <property type="entry name" value="Val/Leu/Ile-tRNA-synth_edit"/>
</dbReference>
<dbReference type="InterPro" id="IPR001412">
    <property type="entry name" value="aa-tRNA-synth_I_CS"/>
</dbReference>
<dbReference type="Pfam" id="PF13603">
    <property type="entry name" value="tRNA-synt_1_2"/>
    <property type="match status" value="1"/>
</dbReference>
<dbReference type="GO" id="GO:0005829">
    <property type="term" value="C:cytosol"/>
    <property type="evidence" value="ECO:0007669"/>
    <property type="project" value="TreeGrafter"/>
</dbReference>
<evidence type="ECO:0000256" key="8">
    <source>
        <dbReference type="ARBA" id="ARBA00047469"/>
    </source>
</evidence>
<dbReference type="Pfam" id="PF08264">
    <property type="entry name" value="Anticodon_1"/>
    <property type="match status" value="1"/>
</dbReference>
<feature type="domain" description="Methionyl/Valyl/Leucyl/Isoleucyl-tRNA synthetase anticodon-binding" evidence="12">
    <location>
        <begin position="717"/>
        <end position="824"/>
    </location>
</feature>
<evidence type="ECO:0000256" key="4">
    <source>
        <dbReference type="ARBA" id="ARBA00022741"/>
    </source>
</evidence>
<dbReference type="HAMAP" id="MF_00049_B">
    <property type="entry name" value="Leu_tRNA_synth_B"/>
    <property type="match status" value="1"/>
</dbReference>
<dbReference type="Gene3D" id="1.10.730.10">
    <property type="entry name" value="Isoleucyl-tRNA Synthetase, Domain 1"/>
    <property type="match status" value="1"/>
</dbReference>
<gene>
    <name evidence="9" type="primary">leuS</name>
    <name evidence="14" type="ORF">A2750_00480</name>
</gene>
<dbReference type="Gene3D" id="3.90.740.10">
    <property type="entry name" value="Valyl/Leucyl/Isoleucyl-tRNA synthetase, editing domain"/>
    <property type="match status" value="1"/>
</dbReference>
<evidence type="ECO:0000259" key="11">
    <source>
        <dbReference type="Pfam" id="PF00133"/>
    </source>
</evidence>
<dbReference type="InterPro" id="IPR013155">
    <property type="entry name" value="M/V/L/I-tRNA-synth_anticd-bd"/>
</dbReference>
<evidence type="ECO:0000256" key="9">
    <source>
        <dbReference type="HAMAP-Rule" id="MF_00049"/>
    </source>
</evidence>
<evidence type="ECO:0000256" key="2">
    <source>
        <dbReference type="ARBA" id="ARBA00022490"/>
    </source>
</evidence>
<feature type="domain" description="Aminoacyl-tRNA synthetase class Ia" evidence="11">
    <location>
        <begin position="579"/>
        <end position="668"/>
    </location>
</feature>
<comment type="caution">
    <text evidence="14">The sequence shown here is derived from an EMBL/GenBank/DDBJ whole genome shotgun (WGS) entry which is preliminary data.</text>
</comment>
<evidence type="ECO:0000256" key="1">
    <source>
        <dbReference type="ARBA" id="ARBA00005594"/>
    </source>
</evidence>
<proteinExistence type="inferred from homology"/>
<dbReference type="CDD" id="cd07958">
    <property type="entry name" value="Anticodon_Ia_Leu_BEm"/>
    <property type="match status" value="1"/>
</dbReference>
<evidence type="ECO:0000259" key="13">
    <source>
        <dbReference type="Pfam" id="PF13603"/>
    </source>
</evidence>
<keyword evidence="2 9" id="KW-0963">Cytoplasm</keyword>
<evidence type="ECO:0000259" key="12">
    <source>
        <dbReference type="Pfam" id="PF08264"/>
    </source>
</evidence>
<dbReference type="NCBIfam" id="TIGR00396">
    <property type="entry name" value="leuS_bact"/>
    <property type="match status" value="1"/>
</dbReference>
<comment type="subcellular location">
    <subcellularLocation>
        <location evidence="9">Cytoplasm</location>
    </subcellularLocation>
</comment>
<keyword evidence="6 9" id="KW-0648">Protein biosynthesis</keyword>
<dbReference type="PROSITE" id="PS00178">
    <property type="entry name" value="AA_TRNA_LIGASE_I"/>
    <property type="match status" value="1"/>
</dbReference>
<dbReference type="Proteomes" id="UP000178023">
    <property type="component" value="Unassembled WGS sequence"/>
</dbReference>
<dbReference type="PANTHER" id="PTHR43740">
    <property type="entry name" value="LEUCYL-TRNA SYNTHETASE"/>
    <property type="match status" value="1"/>
</dbReference>
<evidence type="ECO:0000256" key="5">
    <source>
        <dbReference type="ARBA" id="ARBA00022840"/>
    </source>
</evidence>
<dbReference type="GO" id="GO:0006429">
    <property type="term" value="P:leucyl-tRNA aminoacylation"/>
    <property type="evidence" value="ECO:0007669"/>
    <property type="project" value="UniProtKB-UniRule"/>
</dbReference>
<dbReference type="FunFam" id="3.40.50.620:FF:000003">
    <property type="entry name" value="Leucine--tRNA ligase"/>
    <property type="match status" value="1"/>
</dbReference>
<feature type="short sequence motif" description="'KMSKS' region" evidence="9">
    <location>
        <begin position="641"/>
        <end position="645"/>
    </location>
</feature>
<evidence type="ECO:0000313" key="14">
    <source>
        <dbReference type="EMBL" id="OGN08356.1"/>
    </source>
</evidence>
<dbReference type="AlphaFoldDB" id="A0A1F8F7Y8"/>
<comment type="similarity">
    <text evidence="1 9 10">Belongs to the class-I aminoacyl-tRNA synthetase family.</text>
</comment>
<evidence type="ECO:0000313" key="15">
    <source>
        <dbReference type="Proteomes" id="UP000178023"/>
    </source>
</evidence>
<name>A0A1F8F7Y8_9BACT</name>
<keyword evidence="5 9" id="KW-0067">ATP-binding</keyword>
<sequence length="863" mass="99043">MKYNPQKIEKKWQKYWETKSLYTAKDFSGKDKKYILIEFPYPSGEGLHMGHLRPYVAGDVYSRYLRMKGCEVMYPIGWDAFGLPAENYAIKNKVHPKISTQKNIDNAKKQLQGWGMSFDWSREVNTTDPDYYKWTQWIFLQFYKAGLAYEATGLINWCPKDKTGLANEEVINGCCERCGTPVEKKELRQWYLKITAYAEKLLEGLKTLDKWPESVKLQQANWIGKSEGATIQFTINNLQLTSDRQSNVNLRPELRSREGQPSSRAQVEGISNVVEVFTTRPDTLFGATFLVISPELAKKWLDTGWQAGLDVVAYINERLNKGEQLRQAEAKDKTGVFSGISAINPANQEEISVWVADYVLGGYGTGAIMAVPAHDERDFEFAQKFKLPIKMVICPNYPEPKCPVLDNAYEGEGYLVDSGKFDGMPSEEAKWKIAEFVGGKKSVQYKLRDWVFSRQRYWGEPIPLVFCKNCAVNSKNQKSNLKIKEEEPNLRTTIRDGEECAIVPVPEEDLPVKLPEIEKYEPTGTGESPLATIEDWVNVKCPKCGGAGKRETNTMPQWAGSSWYYLRYCDPNNKKEFADSEPLKYWLPVDVYFGGMEHTTLHLLYSRFWHLFLYDQKLVPAPEPYFARVQHGIILGPDGEKMSKSRGNVVNPQEVVDRFGADTLRMYELFLGPHEATIAWKTESIVGVSRFLNRMWDFFGKYQVADSEYQGGADIILNRAIKNISEDIENHRFNTCISELMKLLNRIENYELRITSYELFCKLLAPFAPHLAEELWQEVLGNKDSVHVQPWPEYDEKLLKEDELDIVAQVNGKVRDVIRMTRGINHEEAKKLVLASEKIKKYTEGKAIKKILFVPDKLINIVI</sequence>
<keyword evidence="4 9" id="KW-0547">Nucleotide-binding</keyword>
<dbReference type="SUPFAM" id="SSF47323">
    <property type="entry name" value="Anticodon-binding domain of a subclass of class I aminoacyl-tRNA synthetases"/>
    <property type="match status" value="1"/>
</dbReference>
<evidence type="ECO:0000256" key="10">
    <source>
        <dbReference type="RuleBase" id="RU363035"/>
    </source>
</evidence>
<dbReference type="SUPFAM" id="SSF52374">
    <property type="entry name" value="Nucleotidylyl transferase"/>
    <property type="match status" value="1"/>
</dbReference>
<comment type="caution">
    <text evidence="9">Lacks conserved residue(s) required for the propagation of feature annotation.</text>
</comment>
<feature type="binding site" evidence="9">
    <location>
        <position position="644"/>
    </location>
    <ligand>
        <name>ATP</name>
        <dbReference type="ChEBI" id="CHEBI:30616"/>
    </ligand>
</feature>
<dbReference type="EMBL" id="MGJL01000007">
    <property type="protein sequence ID" value="OGN08356.1"/>
    <property type="molecule type" value="Genomic_DNA"/>
</dbReference>
<dbReference type="GO" id="GO:0002161">
    <property type="term" value="F:aminoacyl-tRNA deacylase activity"/>
    <property type="evidence" value="ECO:0007669"/>
    <property type="project" value="InterPro"/>
</dbReference>
<dbReference type="InterPro" id="IPR025709">
    <property type="entry name" value="Leu_tRNA-synth_edit"/>
</dbReference>
<dbReference type="EC" id="6.1.1.4" evidence="9"/>
<dbReference type="GO" id="GO:0005524">
    <property type="term" value="F:ATP binding"/>
    <property type="evidence" value="ECO:0007669"/>
    <property type="project" value="UniProtKB-UniRule"/>
</dbReference>
<dbReference type="InterPro" id="IPR014729">
    <property type="entry name" value="Rossmann-like_a/b/a_fold"/>
</dbReference>
<organism evidence="14 15">
    <name type="scientific">Candidatus Yanofskybacteria bacterium RIFCSPHIGHO2_01_FULL_45_42</name>
    <dbReference type="NCBI Taxonomy" id="1802671"/>
    <lineage>
        <taxon>Bacteria</taxon>
        <taxon>Candidatus Yanofskyibacteriota</taxon>
    </lineage>
</organism>
<accession>A0A1F8F7Y8</accession>
<feature type="domain" description="Leucyl-tRNA synthetase editing" evidence="13">
    <location>
        <begin position="266"/>
        <end position="436"/>
    </location>
</feature>
<dbReference type="PRINTS" id="PR00985">
    <property type="entry name" value="TRNASYNTHLEU"/>
</dbReference>
<keyword evidence="3 9" id="KW-0436">Ligase</keyword>
<dbReference type="CDD" id="cd00812">
    <property type="entry name" value="LeuRS_core"/>
    <property type="match status" value="1"/>
</dbReference>
<dbReference type="Pfam" id="PF00133">
    <property type="entry name" value="tRNA-synt_1"/>
    <property type="match status" value="3"/>
</dbReference>
<protein>
    <recommendedName>
        <fullName evidence="9">Leucine--tRNA ligase</fullName>
        <ecNumber evidence="9">6.1.1.4</ecNumber>
    </recommendedName>
    <alternativeName>
        <fullName evidence="9">Leucyl-tRNA synthetase</fullName>
        <shortName evidence="9">LeuRS</shortName>
    </alternativeName>
</protein>
<reference evidence="14 15" key="1">
    <citation type="journal article" date="2016" name="Nat. Commun.">
        <title>Thousands of microbial genomes shed light on interconnected biogeochemical processes in an aquifer system.</title>
        <authorList>
            <person name="Anantharaman K."/>
            <person name="Brown C.T."/>
            <person name="Hug L.A."/>
            <person name="Sharon I."/>
            <person name="Castelle C.J."/>
            <person name="Probst A.J."/>
            <person name="Thomas B.C."/>
            <person name="Singh A."/>
            <person name="Wilkins M.J."/>
            <person name="Karaoz U."/>
            <person name="Brodie E.L."/>
            <person name="Williams K.H."/>
            <person name="Hubbard S.S."/>
            <person name="Banfield J.F."/>
        </authorList>
    </citation>
    <scope>NUCLEOTIDE SEQUENCE [LARGE SCALE GENOMIC DNA]</scope>
</reference>
<dbReference type="InterPro" id="IPR002300">
    <property type="entry name" value="aa-tRNA-synth_Ia"/>
</dbReference>
<evidence type="ECO:0000256" key="6">
    <source>
        <dbReference type="ARBA" id="ARBA00022917"/>
    </source>
</evidence>
<feature type="domain" description="Aminoacyl-tRNA synthetase class Ia" evidence="11">
    <location>
        <begin position="11"/>
        <end position="224"/>
    </location>
</feature>